<sequence>MSDLRTIFTQNFRILKYFHRIVSTDDFPNSVIGNHPGNESEIGKDMRLPYLDVFINTEGRWPDFMLLTDMLDPFARCFLQLVFSINSI</sequence>
<evidence type="ECO:0000313" key="2">
    <source>
        <dbReference type="Proteomes" id="UP000499080"/>
    </source>
</evidence>
<accession>A0A4Y2RVV9</accession>
<keyword evidence="2" id="KW-1185">Reference proteome</keyword>
<dbReference type="Proteomes" id="UP000499080">
    <property type="component" value="Unassembled WGS sequence"/>
</dbReference>
<evidence type="ECO:0000313" key="1">
    <source>
        <dbReference type="EMBL" id="GBN79823.1"/>
    </source>
</evidence>
<comment type="caution">
    <text evidence="1">The sequence shown here is derived from an EMBL/GenBank/DDBJ whole genome shotgun (WGS) entry which is preliminary data.</text>
</comment>
<organism evidence="1 2">
    <name type="scientific">Araneus ventricosus</name>
    <name type="common">Orbweaver spider</name>
    <name type="synonym">Epeira ventricosa</name>
    <dbReference type="NCBI Taxonomy" id="182803"/>
    <lineage>
        <taxon>Eukaryota</taxon>
        <taxon>Metazoa</taxon>
        <taxon>Ecdysozoa</taxon>
        <taxon>Arthropoda</taxon>
        <taxon>Chelicerata</taxon>
        <taxon>Arachnida</taxon>
        <taxon>Araneae</taxon>
        <taxon>Araneomorphae</taxon>
        <taxon>Entelegynae</taxon>
        <taxon>Araneoidea</taxon>
        <taxon>Araneidae</taxon>
        <taxon>Araneus</taxon>
    </lineage>
</organism>
<dbReference type="EMBL" id="BGPR01018674">
    <property type="protein sequence ID" value="GBN79823.1"/>
    <property type="molecule type" value="Genomic_DNA"/>
</dbReference>
<proteinExistence type="predicted"/>
<reference evidence="1 2" key="1">
    <citation type="journal article" date="2019" name="Sci. Rep.">
        <title>Orb-weaving spider Araneus ventricosus genome elucidates the spidroin gene catalogue.</title>
        <authorList>
            <person name="Kono N."/>
            <person name="Nakamura H."/>
            <person name="Ohtoshi R."/>
            <person name="Moran D.A.P."/>
            <person name="Shinohara A."/>
            <person name="Yoshida Y."/>
            <person name="Fujiwara M."/>
            <person name="Mori M."/>
            <person name="Tomita M."/>
            <person name="Arakawa K."/>
        </authorList>
    </citation>
    <scope>NUCLEOTIDE SEQUENCE [LARGE SCALE GENOMIC DNA]</scope>
</reference>
<dbReference type="AlphaFoldDB" id="A0A4Y2RVV9"/>
<name>A0A4Y2RVV9_ARAVE</name>
<protein>
    <submittedName>
        <fullName evidence="1">Uncharacterized protein</fullName>
    </submittedName>
</protein>
<gene>
    <name evidence="1" type="ORF">AVEN_224611_1</name>
</gene>